<protein>
    <recommendedName>
        <fullName evidence="3">Glycosyl hydrolase family 109 protein</fullName>
    </recommendedName>
</protein>
<evidence type="ECO:0000259" key="9">
    <source>
        <dbReference type="Pfam" id="PF21252"/>
    </source>
</evidence>
<dbReference type="EMBL" id="JBEYRS010000010">
    <property type="protein sequence ID" value="MEW2365087.1"/>
    <property type="molecule type" value="Genomic_DNA"/>
</dbReference>
<evidence type="ECO:0000256" key="2">
    <source>
        <dbReference type="ARBA" id="ARBA00009329"/>
    </source>
</evidence>
<dbReference type="InterPro" id="IPR000683">
    <property type="entry name" value="Gfo/Idh/MocA-like_OxRdtase_N"/>
</dbReference>
<evidence type="ECO:0000313" key="11">
    <source>
        <dbReference type="Proteomes" id="UP001553843"/>
    </source>
</evidence>
<comment type="cofactor">
    <cofactor evidence="1">
        <name>NAD(+)</name>
        <dbReference type="ChEBI" id="CHEBI:57540"/>
    </cofactor>
</comment>
<dbReference type="Gene3D" id="3.40.50.720">
    <property type="entry name" value="NAD(P)-binding Rossmann-like Domain"/>
    <property type="match status" value="1"/>
</dbReference>
<accession>A0ABV3M359</accession>
<dbReference type="InterPro" id="IPR006311">
    <property type="entry name" value="TAT_signal"/>
</dbReference>
<gene>
    <name evidence="10" type="ORF">AB0887_24455</name>
</gene>
<evidence type="ECO:0000256" key="7">
    <source>
        <dbReference type="SAM" id="MobiDB-lite"/>
    </source>
</evidence>
<evidence type="ECO:0000256" key="1">
    <source>
        <dbReference type="ARBA" id="ARBA00001911"/>
    </source>
</evidence>
<comment type="similarity">
    <text evidence="2">Belongs to the Gfo/Idh/MocA family. Glycosyl hydrolase 109 subfamily.</text>
</comment>
<dbReference type="RefSeq" id="WP_359781590.1">
    <property type="nucleotide sequence ID" value="NZ_JBEYRR010000010.1"/>
</dbReference>
<dbReference type="Proteomes" id="UP001553843">
    <property type="component" value="Unassembled WGS sequence"/>
</dbReference>
<keyword evidence="6" id="KW-0326">Glycosidase</keyword>
<reference evidence="10 11" key="1">
    <citation type="submission" date="2024-06" db="EMBL/GenBank/DDBJ databases">
        <title>The Natural Products Discovery Center: Release of the First 8490 Sequenced Strains for Exploring Actinobacteria Biosynthetic Diversity.</title>
        <authorList>
            <person name="Kalkreuter E."/>
            <person name="Kautsar S.A."/>
            <person name="Yang D."/>
            <person name="Bader C.D."/>
            <person name="Teijaro C.N."/>
            <person name="Fluegel L."/>
            <person name="Davis C.M."/>
            <person name="Simpson J.R."/>
            <person name="Lauterbach L."/>
            <person name="Steele A.D."/>
            <person name="Gui C."/>
            <person name="Meng S."/>
            <person name="Li G."/>
            <person name="Viehrig K."/>
            <person name="Ye F."/>
            <person name="Su P."/>
            <person name="Kiefer A.F."/>
            <person name="Nichols A."/>
            <person name="Cepeda A.J."/>
            <person name="Yan W."/>
            <person name="Fan B."/>
            <person name="Jiang Y."/>
            <person name="Adhikari A."/>
            <person name="Zheng C.-J."/>
            <person name="Schuster L."/>
            <person name="Cowan T.M."/>
            <person name="Smanski M.J."/>
            <person name="Chevrette M.G."/>
            <person name="De Carvalho L.P.S."/>
            <person name="Shen B."/>
        </authorList>
    </citation>
    <scope>NUCLEOTIDE SEQUENCE [LARGE SCALE GENOMIC DNA]</scope>
    <source>
        <strain evidence="10 11">NPDC047833</strain>
    </source>
</reference>
<sequence length="499" mass="54576">MHDENATPTPDGVTPDGITPDDGATGSPGDGRSRRTVLRTAGLAGAGLGLGAFAGGTAYADAPGAAPAEAADTTAQAPARKGRTMIGVPFQRRSTVRVGIVGLGNRGGSMIDLFLAIPGVRVVALCDPVKEKTAAAAKKVTAAGQPAPATYSKGEDDYENLCKRGDIDFVYVATPWDSHFAICKAAMLNGKHVGVECPLAMRLDELWELVDLSEQTRRHCMQLENCCYGKNEMRVLRMAHAGKFGELLHGAGAYNHDLRGLMFDPDYYEGPWRRLWHTRLRGDLYPNHGFGPVANYMDVNRGDRVTHISSFGTPALGLAEYRRAHMPPGDPSWKETYIESDRTISLVQTAKGRVIRLEHDVSTPHPYSRINSLGGTKGVFEDYPPRIYIEPDHTDDKWADFSKYADFDHWLWKEHANPPGGHGGMDYIMIFRLMQTMQLGLVPDFDVYDAATWTAPVPLSHLSIKAKGAPQAIPDFTRGLWKKARPGMDSPKPQVKPEA</sequence>
<dbReference type="PANTHER" id="PTHR43818">
    <property type="entry name" value="BCDNA.GH03377"/>
    <property type="match status" value="1"/>
</dbReference>
<organism evidence="10 11">
    <name type="scientific">Streptomyces huasconensis</name>
    <dbReference type="NCBI Taxonomy" id="1854574"/>
    <lineage>
        <taxon>Bacteria</taxon>
        <taxon>Bacillati</taxon>
        <taxon>Actinomycetota</taxon>
        <taxon>Actinomycetes</taxon>
        <taxon>Kitasatosporales</taxon>
        <taxon>Streptomycetaceae</taxon>
        <taxon>Streptomyces</taxon>
    </lineage>
</organism>
<evidence type="ECO:0000256" key="3">
    <source>
        <dbReference type="ARBA" id="ARBA00016631"/>
    </source>
</evidence>
<name>A0ABV3M359_9ACTN</name>
<evidence type="ECO:0000256" key="4">
    <source>
        <dbReference type="ARBA" id="ARBA00022801"/>
    </source>
</evidence>
<keyword evidence="5" id="KW-0520">NAD</keyword>
<evidence type="ECO:0000259" key="8">
    <source>
        <dbReference type="Pfam" id="PF01408"/>
    </source>
</evidence>
<dbReference type="InterPro" id="IPR050463">
    <property type="entry name" value="Gfo/Idh/MocA_oxidrdct_glycsds"/>
</dbReference>
<keyword evidence="4" id="KW-0378">Hydrolase</keyword>
<dbReference type="Gene3D" id="3.30.360.10">
    <property type="entry name" value="Dihydrodipicolinate Reductase, domain 2"/>
    <property type="match status" value="1"/>
</dbReference>
<comment type="caution">
    <text evidence="10">The sequence shown here is derived from an EMBL/GenBank/DDBJ whole genome shotgun (WGS) entry which is preliminary data.</text>
</comment>
<feature type="domain" description="Gfo/Idh/MocA-like oxidoreductase N-terminal" evidence="8">
    <location>
        <begin position="96"/>
        <end position="220"/>
    </location>
</feature>
<proteinExistence type="inferred from homology"/>
<dbReference type="Pfam" id="PF21252">
    <property type="entry name" value="Glyco_hydro_109_C"/>
    <property type="match status" value="1"/>
</dbReference>
<feature type="domain" description="Glycosyl hydrolase 109 C-terminal" evidence="9">
    <location>
        <begin position="233"/>
        <end position="400"/>
    </location>
</feature>
<dbReference type="Pfam" id="PF01408">
    <property type="entry name" value="GFO_IDH_MocA"/>
    <property type="match status" value="1"/>
</dbReference>
<keyword evidence="11" id="KW-1185">Reference proteome</keyword>
<evidence type="ECO:0000313" key="10">
    <source>
        <dbReference type="EMBL" id="MEW2365087.1"/>
    </source>
</evidence>
<dbReference type="InterPro" id="IPR049303">
    <property type="entry name" value="Glyco_hydro_109_C"/>
</dbReference>
<evidence type="ECO:0000256" key="5">
    <source>
        <dbReference type="ARBA" id="ARBA00023027"/>
    </source>
</evidence>
<dbReference type="PROSITE" id="PS51318">
    <property type="entry name" value="TAT"/>
    <property type="match status" value="1"/>
</dbReference>
<evidence type="ECO:0000256" key="6">
    <source>
        <dbReference type="ARBA" id="ARBA00023295"/>
    </source>
</evidence>
<dbReference type="InterPro" id="IPR036291">
    <property type="entry name" value="NAD(P)-bd_dom_sf"/>
</dbReference>
<dbReference type="PANTHER" id="PTHR43818:SF1">
    <property type="entry name" value="GLYCOSYL HYDROLASE FAMILY 109 PROTEIN"/>
    <property type="match status" value="1"/>
</dbReference>
<feature type="region of interest" description="Disordered" evidence="7">
    <location>
        <begin position="1"/>
        <end position="34"/>
    </location>
</feature>
<dbReference type="SUPFAM" id="SSF51735">
    <property type="entry name" value="NAD(P)-binding Rossmann-fold domains"/>
    <property type="match status" value="1"/>
</dbReference>